<proteinExistence type="predicted"/>
<dbReference type="OrthoDB" id="10059102at2759"/>
<evidence type="ECO:0000256" key="2">
    <source>
        <dbReference type="RuleBase" id="RU363034"/>
    </source>
</evidence>
<evidence type="ECO:0000313" key="6">
    <source>
        <dbReference type="Proteomes" id="UP000054560"/>
    </source>
</evidence>
<dbReference type="PANTHER" id="PTHR24252:SF7">
    <property type="entry name" value="HYALIN"/>
    <property type="match status" value="1"/>
</dbReference>
<feature type="chain" id="PRO_5005538095" description="Peptidase S1 domain-containing protein" evidence="3">
    <location>
        <begin position="24"/>
        <end position="411"/>
    </location>
</feature>
<dbReference type="SUPFAM" id="SSF50494">
    <property type="entry name" value="Trypsin-like serine proteases"/>
    <property type="match status" value="1"/>
</dbReference>
<sequence length="411" mass="43916">MLRKHGYISLALCLQATIKVACAVTPPVNVDLANSTEADFSPMARIVGGDVVEERIPWMVSINAPSYGSFGAHYCGGTLISNDWVLTAAHCLEDYGSQALYHTIEIGKSSQYSQDEMHTSGISQITCHEDFDSYYLQNDICLLKLSSPAPDTIQVARINFDPAIPAVGDPLSYIGWGLMNEQGSVLPDQLRGVSVDTIDTLLCSRVYGELVTNKNICTYKLGKDSCQGDSGGPLIAPGADGTLASGTVVGVVSFGEGCARRNYPGVNSRISAFQDWIEGIVTGVSIPAIPDRVAVASPDIVDGEDVVAVPNPVPPVTNTNPPVITVVYINDDQPQVTGNDTEQVISVISSEDVSIWDIFNGMLSDIFSRSATLMDRAEIQSSVAQLADIQKKIAAELDVLTRKLDGSELGR</sequence>
<dbReference type="PROSITE" id="PS50240">
    <property type="entry name" value="TRYPSIN_DOM"/>
    <property type="match status" value="1"/>
</dbReference>
<dbReference type="RefSeq" id="XP_014150764.1">
    <property type="nucleotide sequence ID" value="XM_014295289.1"/>
</dbReference>
<keyword evidence="2" id="KW-0645">Protease</keyword>
<dbReference type="GeneID" id="25911164"/>
<dbReference type="PROSITE" id="PS00134">
    <property type="entry name" value="TRYPSIN_HIS"/>
    <property type="match status" value="1"/>
</dbReference>
<gene>
    <name evidence="5" type="ORF">SARC_10660</name>
</gene>
<accession>A0A0L0FJA1</accession>
<keyword evidence="1" id="KW-1015">Disulfide bond</keyword>
<evidence type="ECO:0000256" key="1">
    <source>
        <dbReference type="ARBA" id="ARBA00023157"/>
    </source>
</evidence>
<dbReference type="FunFam" id="2.40.10.10:FF:000068">
    <property type="entry name" value="transmembrane protease serine 2"/>
    <property type="match status" value="1"/>
</dbReference>
<keyword evidence="2" id="KW-0720">Serine protease</keyword>
<dbReference type="Proteomes" id="UP000054560">
    <property type="component" value="Unassembled WGS sequence"/>
</dbReference>
<keyword evidence="6" id="KW-1185">Reference proteome</keyword>
<protein>
    <recommendedName>
        <fullName evidence="4">Peptidase S1 domain-containing protein</fullName>
    </recommendedName>
</protein>
<feature type="signal peptide" evidence="3">
    <location>
        <begin position="1"/>
        <end position="23"/>
    </location>
</feature>
<dbReference type="PRINTS" id="PR00722">
    <property type="entry name" value="CHYMOTRYPSIN"/>
</dbReference>
<dbReference type="Pfam" id="PF00089">
    <property type="entry name" value="Trypsin"/>
    <property type="match status" value="1"/>
</dbReference>
<keyword evidence="2" id="KW-0378">Hydrolase</keyword>
<reference evidence="5 6" key="1">
    <citation type="submission" date="2011-02" db="EMBL/GenBank/DDBJ databases">
        <title>The Genome Sequence of Sphaeroforma arctica JP610.</title>
        <authorList>
            <consortium name="The Broad Institute Genome Sequencing Platform"/>
            <person name="Russ C."/>
            <person name="Cuomo C."/>
            <person name="Young S.K."/>
            <person name="Zeng Q."/>
            <person name="Gargeya S."/>
            <person name="Alvarado L."/>
            <person name="Berlin A."/>
            <person name="Chapman S.B."/>
            <person name="Chen Z."/>
            <person name="Freedman E."/>
            <person name="Gellesch M."/>
            <person name="Goldberg J."/>
            <person name="Griggs A."/>
            <person name="Gujja S."/>
            <person name="Heilman E."/>
            <person name="Heiman D."/>
            <person name="Howarth C."/>
            <person name="Mehta T."/>
            <person name="Neiman D."/>
            <person name="Pearson M."/>
            <person name="Roberts A."/>
            <person name="Saif S."/>
            <person name="Shea T."/>
            <person name="Shenoy N."/>
            <person name="Sisk P."/>
            <person name="Stolte C."/>
            <person name="Sykes S."/>
            <person name="White J."/>
            <person name="Yandava C."/>
            <person name="Burger G."/>
            <person name="Gray M.W."/>
            <person name="Holland P.W.H."/>
            <person name="King N."/>
            <person name="Lang F.B.F."/>
            <person name="Roger A.J."/>
            <person name="Ruiz-Trillo I."/>
            <person name="Haas B."/>
            <person name="Nusbaum C."/>
            <person name="Birren B."/>
        </authorList>
    </citation>
    <scope>NUCLEOTIDE SEQUENCE [LARGE SCALE GENOMIC DNA]</scope>
    <source>
        <strain evidence="5 6">JP610</strain>
    </source>
</reference>
<evidence type="ECO:0000259" key="4">
    <source>
        <dbReference type="PROSITE" id="PS50240"/>
    </source>
</evidence>
<dbReference type="InterPro" id="IPR009003">
    <property type="entry name" value="Peptidase_S1_PA"/>
</dbReference>
<dbReference type="AlphaFoldDB" id="A0A0L0FJA1"/>
<dbReference type="PANTHER" id="PTHR24252">
    <property type="entry name" value="ACROSIN-RELATED"/>
    <property type="match status" value="1"/>
</dbReference>
<dbReference type="InterPro" id="IPR018114">
    <property type="entry name" value="TRYPSIN_HIS"/>
</dbReference>
<name>A0A0L0FJA1_9EUKA</name>
<feature type="domain" description="Peptidase S1" evidence="4">
    <location>
        <begin position="46"/>
        <end position="282"/>
    </location>
</feature>
<dbReference type="CDD" id="cd00190">
    <property type="entry name" value="Tryp_SPc"/>
    <property type="match status" value="1"/>
</dbReference>
<dbReference type="eggNOG" id="KOG3627">
    <property type="taxonomic scope" value="Eukaryota"/>
</dbReference>
<dbReference type="STRING" id="667725.A0A0L0FJA1"/>
<dbReference type="EMBL" id="KQ242936">
    <property type="protein sequence ID" value="KNC76862.1"/>
    <property type="molecule type" value="Genomic_DNA"/>
</dbReference>
<dbReference type="InterPro" id="IPR033116">
    <property type="entry name" value="TRYPSIN_SER"/>
</dbReference>
<dbReference type="InterPro" id="IPR001254">
    <property type="entry name" value="Trypsin_dom"/>
</dbReference>
<evidence type="ECO:0000256" key="3">
    <source>
        <dbReference type="SAM" id="SignalP"/>
    </source>
</evidence>
<dbReference type="InterPro" id="IPR001314">
    <property type="entry name" value="Peptidase_S1A"/>
</dbReference>
<dbReference type="PROSITE" id="PS00135">
    <property type="entry name" value="TRYPSIN_SER"/>
    <property type="match status" value="1"/>
</dbReference>
<dbReference type="GO" id="GO:0004252">
    <property type="term" value="F:serine-type endopeptidase activity"/>
    <property type="evidence" value="ECO:0007669"/>
    <property type="project" value="InterPro"/>
</dbReference>
<organism evidence="5 6">
    <name type="scientific">Sphaeroforma arctica JP610</name>
    <dbReference type="NCBI Taxonomy" id="667725"/>
    <lineage>
        <taxon>Eukaryota</taxon>
        <taxon>Ichthyosporea</taxon>
        <taxon>Ichthyophonida</taxon>
        <taxon>Sphaeroforma</taxon>
    </lineage>
</organism>
<dbReference type="InterPro" id="IPR043504">
    <property type="entry name" value="Peptidase_S1_PA_chymotrypsin"/>
</dbReference>
<evidence type="ECO:0000313" key="5">
    <source>
        <dbReference type="EMBL" id="KNC76862.1"/>
    </source>
</evidence>
<dbReference type="Gene3D" id="2.40.10.10">
    <property type="entry name" value="Trypsin-like serine proteases"/>
    <property type="match status" value="1"/>
</dbReference>
<dbReference type="GO" id="GO:0006508">
    <property type="term" value="P:proteolysis"/>
    <property type="evidence" value="ECO:0007669"/>
    <property type="project" value="UniProtKB-KW"/>
</dbReference>
<dbReference type="SMART" id="SM00020">
    <property type="entry name" value="Tryp_SPc"/>
    <property type="match status" value="1"/>
</dbReference>
<keyword evidence="3" id="KW-0732">Signal</keyword>